<evidence type="ECO:0000259" key="9">
    <source>
        <dbReference type="PROSITE" id="PS50102"/>
    </source>
</evidence>
<dbReference type="KEGG" id="cam:101508666"/>
<evidence type="ECO:0000313" key="11">
    <source>
        <dbReference type="RefSeq" id="XP_012570426.1"/>
    </source>
</evidence>
<dbReference type="InterPro" id="IPR035979">
    <property type="entry name" value="RBD_domain_sf"/>
</dbReference>
<keyword evidence="3" id="KW-0934">Plastid</keyword>
<evidence type="ECO:0000256" key="7">
    <source>
        <dbReference type="ARBA" id="ARBA00023274"/>
    </source>
</evidence>
<keyword evidence="10" id="KW-1185">Reference proteome</keyword>
<organism evidence="10 11">
    <name type="scientific">Cicer arietinum</name>
    <name type="common">Chickpea</name>
    <name type="synonym">Garbanzo</name>
    <dbReference type="NCBI Taxonomy" id="3827"/>
    <lineage>
        <taxon>Eukaryota</taxon>
        <taxon>Viridiplantae</taxon>
        <taxon>Streptophyta</taxon>
        <taxon>Embryophyta</taxon>
        <taxon>Tracheophyta</taxon>
        <taxon>Spermatophyta</taxon>
        <taxon>Magnoliopsida</taxon>
        <taxon>eudicotyledons</taxon>
        <taxon>Gunneridae</taxon>
        <taxon>Pentapetalae</taxon>
        <taxon>rosids</taxon>
        <taxon>fabids</taxon>
        <taxon>Fabales</taxon>
        <taxon>Fabaceae</taxon>
        <taxon>Papilionoideae</taxon>
        <taxon>50 kb inversion clade</taxon>
        <taxon>NPAAA clade</taxon>
        <taxon>Hologalegina</taxon>
        <taxon>IRL clade</taxon>
        <taxon>Cicereae</taxon>
        <taxon>Cicer</taxon>
    </lineage>
</organism>
<dbReference type="PANTHER" id="PTHR48025:SF9">
    <property type="entry name" value="OS02G0815200 PROTEIN"/>
    <property type="match status" value="1"/>
</dbReference>
<sequence length="271" mass="29834">MATAATGIASFFSSSINASVKCLRYKNCMFASVMSHSSYSSSLEPLSITTLTHKLWLPRISVAVAQEEVVVAAEENAEEVEVEEEKEQGGEIVAEEDTRTKLYFGNLPYSVDSAQLAGLIEDYGSAELIEVLYDRDTGKSRGFAFVTMSCIEDCKAVIENLDGNEFLGRTLRVNFSDKPKPKEPLYPETEYKLFVGNLSWTVTSESLTQAFQEYGTVVGARVLYDGETGKSRGYGFVSYGSKSEMEAALSYMNNVELEGRALRVSLAQGKR</sequence>
<accession>A0A1S3E5X0</accession>
<evidence type="ECO:0000256" key="5">
    <source>
        <dbReference type="ARBA" id="ARBA00022737"/>
    </source>
</evidence>
<feature type="domain" description="RRM" evidence="9">
    <location>
        <begin position="191"/>
        <end position="269"/>
    </location>
</feature>
<dbReference type="GO" id="GO:0009535">
    <property type="term" value="C:chloroplast thylakoid membrane"/>
    <property type="evidence" value="ECO:0007669"/>
    <property type="project" value="TreeGrafter"/>
</dbReference>
<dbReference type="PaxDb" id="3827-XP_004497803.1"/>
<evidence type="ECO:0000313" key="10">
    <source>
        <dbReference type="Proteomes" id="UP000087171"/>
    </source>
</evidence>
<dbReference type="RefSeq" id="XP_012570426.1">
    <property type="nucleotide sequence ID" value="XM_012714972.2"/>
</dbReference>
<dbReference type="Gene3D" id="3.30.70.330">
    <property type="match status" value="2"/>
</dbReference>
<dbReference type="GO" id="GO:1901259">
    <property type="term" value="P:chloroplast rRNA processing"/>
    <property type="evidence" value="ECO:0007669"/>
    <property type="project" value="TreeGrafter"/>
</dbReference>
<keyword evidence="2" id="KW-0150">Chloroplast</keyword>
<reference evidence="10" key="1">
    <citation type="journal article" date="2013" name="Nat. Biotechnol.">
        <title>Draft genome sequence of chickpea (Cicer arietinum) provides a resource for trait improvement.</title>
        <authorList>
            <person name="Varshney R.K."/>
            <person name="Song C."/>
            <person name="Saxena R.K."/>
            <person name="Azam S."/>
            <person name="Yu S."/>
            <person name="Sharpe A.G."/>
            <person name="Cannon S."/>
            <person name="Baek J."/>
            <person name="Rosen B.D."/>
            <person name="Tar'an B."/>
            <person name="Millan T."/>
            <person name="Zhang X."/>
            <person name="Ramsay L.D."/>
            <person name="Iwata A."/>
            <person name="Wang Y."/>
            <person name="Nelson W."/>
            <person name="Farmer A.D."/>
            <person name="Gaur P.M."/>
            <person name="Soderlund C."/>
            <person name="Penmetsa R.V."/>
            <person name="Xu C."/>
            <person name="Bharti A.K."/>
            <person name="He W."/>
            <person name="Winter P."/>
            <person name="Zhao S."/>
            <person name="Hane J.K."/>
            <person name="Carrasquilla-Garcia N."/>
            <person name="Condie J.A."/>
            <person name="Upadhyaya H.D."/>
            <person name="Luo M.C."/>
            <person name="Thudi M."/>
            <person name="Gowda C.L."/>
            <person name="Singh N.P."/>
            <person name="Lichtenzveig J."/>
            <person name="Gali K.K."/>
            <person name="Rubio J."/>
            <person name="Nadarajan N."/>
            <person name="Dolezel J."/>
            <person name="Bansal K.C."/>
            <person name="Xu X."/>
            <person name="Edwards D."/>
            <person name="Zhang G."/>
            <person name="Kahl G."/>
            <person name="Gil J."/>
            <person name="Singh K.B."/>
            <person name="Datta S.K."/>
            <person name="Jackson S.A."/>
            <person name="Wang J."/>
            <person name="Cook D.R."/>
        </authorList>
    </citation>
    <scope>NUCLEOTIDE SEQUENCE [LARGE SCALE GENOMIC DNA]</scope>
    <source>
        <strain evidence="10">cv. CDC Frontier</strain>
    </source>
</reference>
<dbReference type="FunFam" id="3.30.70.330:FF:000361">
    <property type="entry name" value="28 kDa ribonucleoprotein, chloroplastic"/>
    <property type="match status" value="1"/>
</dbReference>
<proteinExistence type="predicted"/>
<dbReference type="InterPro" id="IPR050502">
    <property type="entry name" value="Euk_RNA-bind_prot"/>
</dbReference>
<name>A0A1S3E5X0_CICAR</name>
<dbReference type="InterPro" id="IPR048289">
    <property type="entry name" value="RRM2_NsCP33-like"/>
</dbReference>
<evidence type="ECO:0000256" key="2">
    <source>
        <dbReference type="ARBA" id="ARBA00022528"/>
    </source>
</evidence>
<dbReference type="InterPro" id="IPR012677">
    <property type="entry name" value="Nucleotide-bd_a/b_plait_sf"/>
</dbReference>
<evidence type="ECO:0000256" key="1">
    <source>
        <dbReference type="ARBA" id="ARBA00004229"/>
    </source>
</evidence>
<dbReference type="Pfam" id="PF00076">
    <property type="entry name" value="RRM_1"/>
    <property type="match status" value="2"/>
</dbReference>
<dbReference type="InterPro" id="IPR000504">
    <property type="entry name" value="RRM_dom"/>
</dbReference>
<gene>
    <name evidence="11" type="primary">LOC101508666</name>
</gene>
<dbReference type="STRING" id="3827.A0A1S3E5X0"/>
<keyword evidence="4" id="KW-0507">mRNA processing</keyword>
<dbReference type="SMART" id="SM00360">
    <property type="entry name" value="RRM"/>
    <property type="match status" value="2"/>
</dbReference>
<comment type="subcellular location">
    <subcellularLocation>
        <location evidence="1">Plastid</location>
        <location evidence="1">Chloroplast</location>
    </subcellularLocation>
</comment>
<dbReference type="Proteomes" id="UP000087171">
    <property type="component" value="Chromosome Ca4"/>
</dbReference>
<dbReference type="GeneID" id="101508666"/>
<dbReference type="CDD" id="cd21608">
    <property type="entry name" value="RRM2_NsCP33_like"/>
    <property type="match status" value="1"/>
</dbReference>
<dbReference type="PANTHER" id="PTHR48025">
    <property type="entry name" value="OS02G0815200 PROTEIN"/>
    <property type="match status" value="1"/>
</dbReference>
<dbReference type="OrthoDB" id="439808at2759"/>
<keyword evidence="5" id="KW-0677">Repeat</keyword>
<dbReference type="GO" id="GO:0003729">
    <property type="term" value="F:mRNA binding"/>
    <property type="evidence" value="ECO:0007669"/>
    <property type="project" value="TreeGrafter"/>
</dbReference>
<dbReference type="GO" id="GO:1990904">
    <property type="term" value="C:ribonucleoprotein complex"/>
    <property type="evidence" value="ECO:0007669"/>
    <property type="project" value="UniProtKB-KW"/>
</dbReference>
<reference evidence="11" key="2">
    <citation type="submission" date="2025-08" db="UniProtKB">
        <authorList>
            <consortium name="RefSeq"/>
        </authorList>
    </citation>
    <scope>IDENTIFICATION</scope>
    <source>
        <tissue evidence="11">Etiolated seedlings</tissue>
    </source>
</reference>
<dbReference type="AlphaFoldDB" id="A0A1S3E5X0"/>
<keyword evidence="7 11" id="KW-0687">Ribonucleoprotein</keyword>
<keyword evidence="6 8" id="KW-0694">RNA-binding</keyword>
<dbReference type="eggNOG" id="KOG0118">
    <property type="taxonomic scope" value="Eukaryota"/>
</dbReference>
<dbReference type="SUPFAM" id="SSF54928">
    <property type="entry name" value="RNA-binding domain, RBD"/>
    <property type="match status" value="2"/>
</dbReference>
<protein>
    <submittedName>
        <fullName evidence="11">28 kDa ribonucleoprotein, chloroplastic</fullName>
    </submittedName>
</protein>
<evidence type="ECO:0000256" key="4">
    <source>
        <dbReference type="ARBA" id="ARBA00022664"/>
    </source>
</evidence>
<dbReference type="FunFam" id="3.30.70.330:FF:001111">
    <property type="entry name" value="31 kDa ribonucleoprotein, chloroplastic"/>
    <property type="match status" value="1"/>
</dbReference>
<dbReference type="PROSITE" id="PS50102">
    <property type="entry name" value="RRM"/>
    <property type="match status" value="2"/>
</dbReference>
<evidence type="ECO:0000256" key="3">
    <source>
        <dbReference type="ARBA" id="ARBA00022640"/>
    </source>
</evidence>
<evidence type="ECO:0000256" key="6">
    <source>
        <dbReference type="ARBA" id="ARBA00022884"/>
    </source>
</evidence>
<dbReference type="eggNOG" id="KOG4111">
    <property type="taxonomic scope" value="Eukaryota"/>
</dbReference>
<dbReference type="GO" id="GO:0006397">
    <property type="term" value="P:mRNA processing"/>
    <property type="evidence" value="ECO:0007669"/>
    <property type="project" value="UniProtKB-KW"/>
</dbReference>
<feature type="domain" description="RRM" evidence="9">
    <location>
        <begin position="100"/>
        <end position="178"/>
    </location>
</feature>
<evidence type="ECO:0000256" key="8">
    <source>
        <dbReference type="PROSITE-ProRule" id="PRU00176"/>
    </source>
</evidence>